<evidence type="ECO:0000313" key="1">
    <source>
        <dbReference type="EMBL" id="GAA1530771.1"/>
    </source>
</evidence>
<dbReference type="Proteomes" id="UP001501470">
    <property type="component" value="Unassembled WGS sequence"/>
</dbReference>
<organism evidence="1 2">
    <name type="scientific">Dactylosporangium maewongense</name>
    <dbReference type="NCBI Taxonomy" id="634393"/>
    <lineage>
        <taxon>Bacteria</taxon>
        <taxon>Bacillati</taxon>
        <taxon>Actinomycetota</taxon>
        <taxon>Actinomycetes</taxon>
        <taxon>Micromonosporales</taxon>
        <taxon>Micromonosporaceae</taxon>
        <taxon>Dactylosporangium</taxon>
    </lineage>
</organism>
<name>A0ABP4LSM9_9ACTN</name>
<proteinExistence type="predicted"/>
<reference evidence="2" key="1">
    <citation type="journal article" date="2019" name="Int. J. Syst. Evol. Microbiol.">
        <title>The Global Catalogue of Microorganisms (GCM) 10K type strain sequencing project: providing services to taxonomists for standard genome sequencing and annotation.</title>
        <authorList>
            <consortium name="The Broad Institute Genomics Platform"/>
            <consortium name="The Broad Institute Genome Sequencing Center for Infectious Disease"/>
            <person name="Wu L."/>
            <person name="Ma J."/>
        </authorList>
    </citation>
    <scope>NUCLEOTIDE SEQUENCE [LARGE SCALE GENOMIC DNA]</scope>
    <source>
        <strain evidence="2">JCM 15933</strain>
    </source>
</reference>
<accession>A0ABP4LSM9</accession>
<sequence length="134" mass="14840">MGVMMDYFAATEQELAALDLDLGPAGNDWPYVDCKGWILEVEEFAAEIDGRDPSEFGRDEPLRGADDPEFLGPWTVRINAELVDALTRLEEGQIRGYADRFLLEDWEAGRLVALAGLARSAVAQGRALYSWSSV</sequence>
<protein>
    <submittedName>
        <fullName evidence="1">Uncharacterized protein</fullName>
    </submittedName>
</protein>
<evidence type="ECO:0000313" key="2">
    <source>
        <dbReference type="Proteomes" id="UP001501470"/>
    </source>
</evidence>
<dbReference type="EMBL" id="BAAAQD010000011">
    <property type="protein sequence ID" value="GAA1530771.1"/>
    <property type="molecule type" value="Genomic_DNA"/>
</dbReference>
<comment type="caution">
    <text evidence="1">The sequence shown here is derived from an EMBL/GenBank/DDBJ whole genome shotgun (WGS) entry which is preliminary data.</text>
</comment>
<dbReference type="RefSeq" id="WP_344505088.1">
    <property type="nucleotide sequence ID" value="NZ_BAAAQD010000011.1"/>
</dbReference>
<gene>
    <name evidence="1" type="ORF">GCM10009827_055580</name>
</gene>
<keyword evidence="2" id="KW-1185">Reference proteome</keyword>